<comment type="caution">
    <text evidence="1">The sequence shown here is derived from an EMBL/GenBank/DDBJ whole genome shotgun (WGS) entry which is preliminary data.</text>
</comment>
<dbReference type="Proteomes" id="UP000178599">
    <property type="component" value="Unassembled WGS sequence"/>
</dbReference>
<dbReference type="InterPro" id="IPR029044">
    <property type="entry name" value="Nucleotide-diphossugar_trans"/>
</dbReference>
<dbReference type="Gene3D" id="3.90.550.10">
    <property type="entry name" value="Spore Coat Polysaccharide Biosynthesis Protein SpsA, Chain A"/>
    <property type="match status" value="1"/>
</dbReference>
<name>A0A1G2CMR6_9BACT</name>
<protein>
    <submittedName>
        <fullName evidence="1">Uncharacterized protein</fullName>
    </submittedName>
</protein>
<organism evidence="1 2">
    <name type="scientific">Candidatus Liptonbacteria bacterium RIFOXYB1_FULL_36_10</name>
    <dbReference type="NCBI Taxonomy" id="1798654"/>
    <lineage>
        <taxon>Bacteria</taxon>
        <taxon>Candidatus Liptoniibacteriota</taxon>
    </lineage>
</organism>
<sequence>MNNRNFLGELKNFYIGIKDEDLKRLYNLDFHLVRYADDVIANNRCVNRSSLSKKRELSDIQKIDAVPKSTNVAGFTALLLCGGMATGFANVPKAIYEIKNLPNFKCQISFLGLNILQIIKAEKLFCHKIPIIIYDDFYTHDKIVTHLKKNSFFGKNPIDFYYVRESAGLRYVPNEKFLLANGFKNNLSPCELNGLSRETRLFVVGSVKNSIISDGHFVLNNLILSKSFRLLIKDNPRIKYLVVSNVDNLGQKYFPNLVNTDSSQNYILVCKRTAGERMDNIFNASKGLIIEPYFVQNRIESKIGFTATSYIKLDNLFAAFGYKSEQRYLTASKSKKLPNKYRLVLKTPVIDGIKMITVHFESSLAEIWRFLKLEAVEVDRDRAFYPFKSLNDITPDYIKSLSEAIIKYNYI</sequence>
<dbReference type="AlphaFoldDB" id="A0A1G2CMR6"/>
<dbReference type="SUPFAM" id="SSF53448">
    <property type="entry name" value="Nucleotide-diphospho-sugar transferases"/>
    <property type="match status" value="1"/>
</dbReference>
<gene>
    <name evidence="1" type="ORF">A2390_02050</name>
</gene>
<evidence type="ECO:0000313" key="2">
    <source>
        <dbReference type="Proteomes" id="UP000178599"/>
    </source>
</evidence>
<evidence type="ECO:0000313" key="1">
    <source>
        <dbReference type="EMBL" id="OGZ02502.1"/>
    </source>
</evidence>
<dbReference type="EMBL" id="MHLE01000030">
    <property type="protein sequence ID" value="OGZ02502.1"/>
    <property type="molecule type" value="Genomic_DNA"/>
</dbReference>
<accession>A0A1G2CMR6</accession>
<reference evidence="1 2" key="1">
    <citation type="journal article" date="2016" name="Nat. Commun.">
        <title>Thousands of microbial genomes shed light on interconnected biogeochemical processes in an aquifer system.</title>
        <authorList>
            <person name="Anantharaman K."/>
            <person name="Brown C.T."/>
            <person name="Hug L.A."/>
            <person name="Sharon I."/>
            <person name="Castelle C.J."/>
            <person name="Probst A.J."/>
            <person name="Thomas B.C."/>
            <person name="Singh A."/>
            <person name="Wilkins M.J."/>
            <person name="Karaoz U."/>
            <person name="Brodie E.L."/>
            <person name="Williams K.H."/>
            <person name="Hubbard S.S."/>
            <person name="Banfield J.F."/>
        </authorList>
    </citation>
    <scope>NUCLEOTIDE SEQUENCE [LARGE SCALE GENOMIC DNA]</scope>
</reference>
<proteinExistence type="predicted"/>